<name>A0A6G9YLH3_9NOCA</name>
<sequence length="285" mass="30297">MGTATMTSSLHSVRSVDGTVIAYRVIGPTDARPLVMLHGLAESLIVWGSVIETFAQRYRVVTPDLRGHGYSGKPESGYDDPANWAGDVAAVLAAEHITSGAVLLGWSYGGFALTDYLAESGSGVADGVVYVDAITGLGPGVLGGQIGPAMRDAMRDVIPAVFDEDGMRAIHAYSRVAEAGIYGAASGPDVQRLIGTSLMTPPRVRKALMTRPPRDNETTLRALTVPTLIIHGLDDTIVLPDTARHLGEAIPHARVSLWENTAHAPFLEDPGRFTTEITEFIEGLR</sequence>
<dbReference type="InterPro" id="IPR050266">
    <property type="entry name" value="AB_hydrolase_sf"/>
</dbReference>
<dbReference type="EMBL" id="CP046172">
    <property type="protein sequence ID" value="QIS13990.1"/>
    <property type="molecule type" value="Genomic_DNA"/>
</dbReference>
<dbReference type="PRINTS" id="PR00111">
    <property type="entry name" value="ABHYDROLASE"/>
</dbReference>
<dbReference type="GO" id="GO:0016787">
    <property type="term" value="F:hydrolase activity"/>
    <property type="evidence" value="ECO:0007669"/>
    <property type="project" value="UniProtKB-KW"/>
</dbReference>
<dbReference type="RefSeq" id="WP_238846757.1">
    <property type="nucleotide sequence ID" value="NZ_CP046172.1"/>
</dbReference>
<dbReference type="KEGG" id="nah:F5544_30735"/>
<keyword evidence="4" id="KW-1185">Reference proteome</keyword>
<dbReference type="SUPFAM" id="SSF53474">
    <property type="entry name" value="alpha/beta-Hydrolases"/>
    <property type="match status" value="1"/>
</dbReference>
<feature type="domain" description="AB hydrolase-1" evidence="2">
    <location>
        <begin position="34"/>
        <end position="273"/>
    </location>
</feature>
<organism evidence="3 4">
    <name type="scientific">Nocardia arthritidis</name>
    <dbReference type="NCBI Taxonomy" id="228602"/>
    <lineage>
        <taxon>Bacteria</taxon>
        <taxon>Bacillati</taxon>
        <taxon>Actinomycetota</taxon>
        <taxon>Actinomycetes</taxon>
        <taxon>Mycobacteriales</taxon>
        <taxon>Nocardiaceae</taxon>
        <taxon>Nocardia</taxon>
    </lineage>
</organism>
<dbReference type="PANTHER" id="PTHR43798">
    <property type="entry name" value="MONOACYLGLYCEROL LIPASE"/>
    <property type="match status" value="1"/>
</dbReference>
<accession>A0A6G9YLH3</accession>
<evidence type="ECO:0000259" key="2">
    <source>
        <dbReference type="Pfam" id="PF12697"/>
    </source>
</evidence>
<proteinExistence type="predicted"/>
<reference evidence="3 4" key="1">
    <citation type="journal article" date="2019" name="ACS Chem. Biol.">
        <title>Identification and Mobilization of a Cryptic Antibiotic Biosynthesis Gene Locus from a Human-Pathogenic Nocardia Isolate.</title>
        <authorList>
            <person name="Herisse M."/>
            <person name="Ishida K."/>
            <person name="Porter J.L."/>
            <person name="Howden B."/>
            <person name="Hertweck C."/>
            <person name="Stinear T.P."/>
            <person name="Pidot S.J."/>
        </authorList>
    </citation>
    <scope>NUCLEOTIDE SEQUENCE [LARGE SCALE GENOMIC DNA]</scope>
    <source>
        <strain evidence="3 4">AUSMDU00012717</strain>
    </source>
</reference>
<protein>
    <submittedName>
        <fullName evidence="3">Alpha/beta fold hydrolase</fullName>
    </submittedName>
</protein>
<dbReference type="PANTHER" id="PTHR43798:SF31">
    <property type="entry name" value="AB HYDROLASE SUPERFAMILY PROTEIN YCLE"/>
    <property type="match status" value="1"/>
</dbReference>
<dbReference type="Pfam" id="PF12697">
    <property type="entry name" value="Abhydrolase_6"/>
    <property type="match status" value="1"/>
</dbReference>
<gene>
    <name evidence="3" type="ORF">F5544_30735</name>
</gene>
<keyword evidence="1 3" id="KW-0378">Hydrolase</keyword>
<dbReference type="InterPro" id="IPR029058">
    <property type="entry name" value="AB_hydrolase_fold"/>
</dbReference>
<evidence type="ECO:0000313" key="4">
    <source>
        <dbReference type="Proteomes" id="UP000503540"/>
    </source>
</evidence>
<dbReference type="GO" id="GO:0016020">
    <property type="term" value="C:membrane"/>
    <property type="evidence" value="ECO:0007669"/>
    <property type="project" value="TreeGrafter"/>
</dbReference>
<dbReference type="Proteomes" id="UP000503540">
    <property type="component" value="Chromosome"/>
</dbReference>
<evidence type="ECO:0000313" key="3">
    <source>
        <dbReference type="EMBL" id="QIS13990.1"/>
    </source>
</evidence>
<dbReference type="Gene3D" id="3.40.50.1820">
    <property type="entry name" value="alpha/beta hydrolase"/>
    <property type="match status" value="1"/>
</dbReference>
<dbReference type="AlphaFoldDB" id="A0A6G9YLH3"/>
<evidence type="ECO:0000256" key="1">
    <source>
        <dbReference type="ARBA" id="ARBA00022801"/>
    </source>
</evidence>
<dbReference type="InterPro" id="IPR000073">
    <property type="entry name" value="AB_hydrolase_1"/>
</dbReference>